<dbReference type="PROSITE" id="PS51257">
    <property type="entry name" value="PROKAR_LIPOPROTEIN"/>
    <property type="match status" value="1"/>
</dbReference>
<protein>
    <recommendedName>
        <fullName evidence="1">Lipoprotein LPP20-like domain-containing protein</fullName>
    </recommendedName>
</protein>
<dbReference type="Gene3D" id="3.10.129.140">
    <property type="entry name" value="Helicobacter TNF-alpha-Inducing protein"/>
    <property type="match status" value="1"/>
</dbReference>
<accession>A0A553UZG8</accession>
<reference evidence="2 3" key="2">
    <citation type="submission" date="2019-07" db="EMBL/GenBank/DDBJ databases">
        <title>Helicobacter labacensis sp. nov., Helicobacter mehlei sp. nov. and Helicobacter vulpis sp. nov., isolated from gastric mucosa of red fox (Vulpis vulpis).</title>
        <authorList>
            <person name="Kusar D."/>
            <person name="Gruntar I."/>
            <person name="Pate M."/>
            <person name="Zajc U."/>
            <person name="Ocepek M."/>
        </authorList>
    </citation>
    <scope>NUCLEOTIDE SEQUENCE [LARGE SCALE GENOMIC DNA]</scope>
    <source>
        <strain evidence="2 3">L8b</strain>
    </source>
</reference>
<comment type="caution">
    <text evidence="2">The sequence shown here is derived from an EMBL/GenBank/DDBJ whole genome shotgun (WGS) entry which is preliminary data.</text>
</comment>
<dbReference type="InterPro" id="IPR002217">
    <property type="entry name" value="Lipo_LPP20"/>
</dbReference>
<evidence type="ECO:0000313" key="3">
    <source>
        <dbReference type="Proteomes" id="UP000319322"/>
    </source>
</evidence>
<dbReference type="PRINTS" id="PR01019">
    <property type="entry name" value="LIPOLPP20"/>
</dbReference>
<dbReference type="GO" id="GO:0009279">
    <property type="term" value="C:cell outer membrane"/>
    <property type="evidence" value="ECO:0007669"/>
    <property type="project" value="InterPro"/>
</dbReference>
<feature type="domain" description="Lipoprotein LPP20-like" evidence="1">
    <location>
        <begin position="44"/>
        <end position="156"/>
    </location>
</feature>
<organism evidence="2 3">
    <name type="scientific">Helicobacter mehlei</name>
    <dbReference type="NCBI Taxonomy" id="2316080"/>
    <lineage>
        <taxon>Bacteria</taxon>
        <taxon>Pseudomonadati</taxon>
        <taxon>Campylobacterota</taxon>
        <taxon>Epsilonproteobacteria</taxon>
        <taxon>Campylobacterales</taxon>
        <taxon>Helicobacteraceae</taxon>
        <taxon>Helicobacter</taxon>
    </lineage>
</organism>
<dbReference type="InterPro" id="IPR024952">
    <property type="entry name" value="LPP20-like_dom"/>
</dbReference>
<dbReference type="Pfam" id="PF02169">
    <property type="entry name" value="LPP20"/>
    <property type="match status" value="1"/>
</dbReference>
<dbReference type="AlphaFoldDB" id="A0A553UZG8"/>
<sequence length="174" mass="18801">MRISKWVLLGSLAGALVVIGCGGEPKSGVSKENKAYSAETKGAPKWTFGDLNDVSKHYPNYSGVFLGRGEEDIVGGVSGVDYATEQATMKARANLASNLKSQLHKEVQSHEAREGQSLNKTSSIDISQMVDKELVATKQLARWVGKDHVWVLVGLDNGIVDKIRSEMGMEPGKK</sequence>
<reference evidence="2 3" key="3">
    <citation type="submission" date="2019-07" db="EMBL/GenBank/DDBJ databases">
        <authorList>
            <person name="Papic B."/>
        </authorList>
    </citation>
    <scope>NUCLEOTIDE SEQUENCE [LARGE SCALE GENOMIC DNA]</scope>
    <source>
        <strain evidence="2 3">L8b</strain>
    </source>
</reference>
<evidence type="ECO:0000259" key="1">
    <source>
        <dbReference type="Pfam" id="PF02169"/>
    </source>
</evidence>
<dbReference type="EMBL" id="VKGC01000006">
    <property type="protein sequence ID" value="TSA85602.1"/>
    <property type="molecule type" value="Genomic_DNA"/>
</dbReference>
<proteinExistence type="predicted"/>
<dbReference type="OrthoDB" id="5323403at2"/>
<dbReference type="Proteomes" id="UP000319322">
    <property type="component" value="Unassembled WGS sequence"/>
</dbReference>
<name>A0A553UZG8_9HELI</name>
<dbReference type="RefSeq" id="WP_120947658.1">
    <property type="nucleotide sequence ID" value="NZ_QXQP01000005.1"/>
</dbReference>
<keyword evidence="3" id="KW-1185">Reference proteome</keyword>
<gene>
    <name evidence="2" type="ORF">FNE76_03815</name>
</gene>
<evidence type="ECO:0000313" key="2">
    <source>
        <dbReference type="EMBL" id="TSA85602.1"/>
    </source>
</evidence>
<reference evidence="3" key="1">
    <citation type="submission" date="2019-07" db="EMBL/GenBank/DDBJ databases">
        <title>Helicobacter labacensis sp. nov., Helicobacter mehlei sp. nov. and Helicobacter vulpis sp. nov., isolated from gastric mucosa of red fox (Vulpis vulpis).</title>
        <authorList>
            <person name="Papic B."/>
        </authorList>
    </citation>
    <scope>NUCLEOTIDE SEQUENCE [LARGE SCALE GENOMIC DNA]</scope>
    <source>
        <strain evidence="3">L8b</strain>
    </source>
</reference>